<reference evidence="2 3" key="1">
    <citation type="submission" date="2024-06" db="EMBL/GenBank/DDBJ databases">
        <title>Genomic Encyclopedia of Type Strains, Phase V (KMG-V): Genome sequencing to study the core and pangenomes of soil and plant-associated prokaryotes.</title>
        <authorList>
            <person name="Whitman W."/>
        </authorList>
    </citation>
    <scope>NUCLEOTIDE SEQUENCE [LARGE SCALE GENOMIC DNA]</scope>
    <source>
        <strain evidence="2 3">NE40</strain>
    </source>
</reference>
<organism evidence="2 3">
    <name type="scientific">Endozoicomonas lisbonensis</name>
    <dbReference type="NCBI Taxonomy" id="3120522"/>
    <lineage>
        <taxon>Bacteria</taxon>
        <taxon>Pseudomonadati</taxon>
        <taxon>Pseudomonadota</taxon>
        <taxon>Gammaproteobacteria</taxon>
        <taxon>Oceanospirillales</taxon>
        <taxon>Endozoicomonadaceae</taxon>
        <taxon>Endozoicomonas</taxon>
    </lineage>
</organism>
<protein>
    <submittedName>
        <fullName evidence="2">Outer membrane protein assembly factor BamA</fullName>
    </submittedName>
</protein>
<dbReference type="Gene3D" id="2.40.160.50">
    <property type="entry name" value="membrane protein fhac: a member of the omp85/tpsb transporter family"/>
    <property type="match status" value="1"/>
</dbReference>
<comment type="caution">
    <text evidence="2">The sequence shown here is derived from an EMBL/GenBank/DDBJ whole genome shotgun (WGS) entry which is preliminary data.</text>
</comment>
<dbReference type="Proteomes" id="UP001549366">
    <property type="component" value="Unassembled WGS sequence"/>
</dbReference>
<keyword evidence="3" id="KW-1185">Reference proteome</keyword>
<feature type="signal peptide" evidence="1">
    <location>
        <begin position="1"/>
        <end position="33"/>
    </location>
</feature>
<feature type="chain" id="PRO_5047301204" evidence="1">
    <location>
        <begin position="34"/>
        <end position="438"/>
    </location>
</feature>
<name>A0ABV2SLN3_9GAMM</name>
<evidence type="ECO:0000313" key="2">
    <source>
        <dbReference type="EMBL" id="MET4758161.1"/>
    </source>
</evidence>
<dbReference type="EMBL" id="JBEWTB010000002">
    <property type="protein sequence ID" value="MET4758161.1"/>
    <property type="molecule type" value="Genomic_DNA"/>
</dbReference>
<evidence type="ECO:0000313" key="3">
    <source>
        <dbReference type="Proteomes" id="UP001549366"/>
    </source>
</evidence>
<accession>A0ABV2SLN3</accession>
<keyword evidence="1" id="KW-0732">Signal</keyword>
<sequence length="438" mass="49214">MITDYPKDRMNKTNRLGGLLSSGLLTLTLSTQALPNTAPIPEQESSVSFSAVPYAFQSEDWGTAVGASGIVTGWLQPQMSVFATGIASNNGSWLGFLGMSNLMIPGQSQWLVDLQLLNSYYDATNYYVSGNPDYDGEQAGSNDSSADNYIRTSGKESHYYARFRYILPIGDGVDGALASMMHRKGETNHESGTMNPFSNGFTTLEIRPFYRRQDLGEAMPAEDDTTARGAHFILDYDNRDSTQEPTTGNHLEFRVTQDWGSKNRNSWRTWELGFSQFFDMGDNHLWQQQVVALNGWIADTPTWNKTETVNGVEEYRRPSSFSGVSLGGWHRLRGYSSNRFHGRSAVSYSAEYRVKPHWQPLQQLPLLGDWYELPWWQWTVFADAGRVADTFSARELHSDMKYSVGAGIRFKAEGVTARAEIATSEEGSRFIMFINQPF</sequence>
<gene>
    <name evidence="2" type="ORF">V5J35_003353</name>
</gene>
<evidence type="ECO:0000256" key="1">
    <source>
        <dbReference type="SAM" id="SignalP"/>
    </source>
</evidence>
<proteinExistence type="predicted"/>